<organism evidence="1 2">
    <name type="scientific">Citrullus colocynthis</name>
    <name type="common">colocynth</name>
    <dbReference type="NCBI Taxonomy" id="252529"/>
    <lineage>
        <taxon>Eukaryota</taxon>
        <taxon>Viridiplantae</taxon>
        <taxon>Streptophyta</taxon>
        <taxon>Embryophyta</taxon>
        <taxon>Tracheophyta</taxon>
        <taxon>Spermatophyta</taxon>
        <taxon>Magnoliopsida</taxon>
        <taxon>eudicotyledons</taxon>
        <taxon>Gunneridae</taxon>
        <taxon>Pentapetalae</taxon>
        <taxon>rosids</taxon>
        <taxon>fabids</taxon>
        <taxon>Cucurbitales</taxon>
        <taxon>Cucurbitaceae</taxon>
        <taxon>Benincaseae</taxon>
        <taxon>Citrullus</taxon>
    </lineage>
</organism>
<keyword evidence="2" id="KW-1185">Reference proteome</keyword>
<evidence type="ECO:0000313" key="2">
    <source>
        <dbReference type="Proteomes" id="UP001642487"/>
    </source>
</evidence>
<dbReference type="EMBL" id="OZ021745">
    <property type="protein sequence ID" value="CAK9313774.1"/>
    <property type="molecule type" value="Genomic_DNA"/>
</dbReference>
<sequence length="85" mass="9988">MMVSFFFQIECVWLYAFHIGLDRGSLKETVKPETCADLSSKLDGIRAMIMWDIANEDCFVWRDFIFQWPSLDVVLYNSINLKPKC</sequence>
<dbReference type="Proteomes" id="UP001642487">
    <property type="component" value="Chromosome 11"/>
</dbReference>
<gene>
    <name evidence="1" type="ORF">CITCOLO1_LOCUS5510</name>
</gene>
<reference evidence="1 2" key="1">
    <citation type="submission" date="2024-03" db="EMBL/GenBank/DDBJ databases">
        <authorList>
            <person name="Gkanogiannis A."/>
            <person name="Becerra Lopez-Lavalle L."/>
        </authorList>
    </citation>
    <scope>NUCLEOTIDE SEQUENCE [LARGE SCALE GENOMIC DNA]</scope>
</reference>
<evidence type="ECO:0000313" key="1">
    <source>
        <dbReference type="EMBL" id="CAK9313774.1"/>
    </source>
</evidence>
<accession>A0ABP0Y041</accession>
<proteinExistence type="predicted"/>
<name>A0ABP0Y041_9ROSI</name>
<protein>
    <submittedName>
        <fullName evidence="1">Uncharacterized protein</fullName>
    </submittedName>
</protein>